<feature type="compositionally biased region" description="Acidic residues" evidence="5">
    <location>
        <begin position="1"/>
        <end position="13"/>
    </location>
</feature>
<dbReference type="AlphaFoldDB" id="A0A8C5QC19"/>
<comment type="subcellular location">
    <subcellularLocation>
        <location evidence="1">Nucleus</location>
    </subcellularLocation>
</comment>
<dbReference type="PANTHER" id="PTHR16770">
    <property type="entry name" value="PROTEIN RIPPLY-LIKE"/>
    <property type="match status" value="1"/>
</dbReference>
<dbReference type="Pfam" id="PF14998">
    <property type="entry name" value="Ripply"/>
    <property type="match status" value="1"/>
</dbReference>
<dbReference type="GO" id="GO:0000122">
    <property type="term" value="P:negative regulation of transcription by RNA polymerase II"/>
    <property type="evidence" value="ECO:0007669"/>
    <property type="project" value="TreeGrafter"/>
</dbReference>
<evidence type="ECO:0008006" key="8">
    <source>
        <dbReference type="Google" id="ProtNLM"/>
    </source>
</evidence>
<comment type="similarity">
    <text evidence="2">Belongs to the ripply family.</text>
</comment>
<dbReference type="PANTHER" id="PTHR16770:SF3">
    <property type="entry name" value="PROTEIN RIPPLY2"/>
    <property type="match status" value="1"/>
</dbReference>
<dbReference type="GO" id="GO:0009880">
    <property type="term" value="P:embryonic pattern specification"/>
    <property type="evidence" value="ECO:0007669"/>
    <property type="project" value="TreeGrafter"/>
</dbReference>
<name>A0A8C5QC19_9ANUR</name>
<evidence type="ECO:0000256" key="4">
    <source>
        <dbReference type="ARBA" id="ARBA00023242"/>
    </source>
</evidence>
<proteinExistence type="inferred from homology"/>
<protein>
    <recommendedName>
        <fullName evidence="8">Protein ripply2</fullName>
    </recommendedName>
</protein>
<reference evidence="6" key="1">
    <citation type="submission" date="2025-08" db="UniProtKB">
        <authorList>
            <consortium name="Ensembl"/>
        </authorList>
    </citation>
    <scope>IDENTIFICATION</scope>
</reference>
<dbReference type="Ensembl" id="ENSLLET00000037174.1">
    <property type="protein sequence ID" value="ENSLLEP00000035810.1"/>
    <property type="gene ID" value="ENSLLEG00000022680.1"/>
</dbReference>
<feature type="region of interest" description="Disordered" evidence="5">
    <location>
        <begin position="1"/>
        <end position="28"/>
    </location>
</feature>
<dbReference type="GeneTree" id="ENSGT00940000161538"/>
<keyword evidence="7" id="KW-1185">Reference proteome</keyword>
<dbReference type="InterPro" id="IPR028127">
    <property type="entry name" value="Ripply_fam"/>
</dbReference>
<sequence length="151" mass="17041">MAGEEDTGEEPLDSIEMTTPRSSLCTSEQDAQTVRSSGTSQITWSLNQYTSRCVNVWRPWSDGPKAQVSAHTTSSNQMKLFDAHQGHFNGKVIPSGFQHPVKLFWPKSRYYDFLYQDAEKLLQNFPVQATISLYQETDGSSSSEEDDFCND</sequence>
<evidence type="ECO:0000313" key="7">
    <source>
        <dbReference type="Proteomes" id="UP000694569"/>
    </source>
</evidence>
<dbReference type="GO" id="GO:0005634">
    <property type="term" value="C:nucleus"/>
    <property type="evidence" value="ECO:0007669"/>
    <property type="project" value="UniProtKB-SubCell"/>
</dbReference>
<keyword evidence="3" id="KW-0217">Developmental protein</keyword>
<evidence type="ECO:0000256" key="3">
    <source>
        <dbReference type="ARBA" id="ARBA00022473"/>
    </source>
</evidence>
<evidence type="ECO:0000313" key="6">
    <source>
        <dbReference type="Ensembl" id="ENSLLEP00000035810.1"/>
    </source>
</evidence>
<reference evidence="6" key="2">
    <citation type="submission" date="2025-09" db="UniProtKB">
        <authorList>
            <consortium name="Ensembl"/>
        </authorList>
    </citation>
    <scope>IDENTIFICATION</scope>
</reference>
<feature type="compositionally biased region" description="Polar residues" evidence="5">
    <location>
        <begin position="16"/>
        <end position="28"/>
    </location>
</feature>
<evidence type="ECO:0000256" key="2">
    <source>
        <dbReference type="ARBA" id="ARBA00006944"/>
    </source>
</evidence>
<organism evidence="6 7">
    <name type="scientific">Leptobrachium leishanense</name>
    <name type="common">Leishan spiny toad</name>
    <dbReference type="NCBI Taxonomy" id="445787"/>
    <lineage>
        <taxon>Eukaryota</taxon>
        <taxon>Metazoa</taxon>
        <taxon>Chordata</taxon>
        <taxon>Craniata</taxon>
        <taxon>Vertebrata</taxon>
        <taxon>Euteleostomi</taxon>
        <taxon>Amphibia</taxon>
        <taxon>Batrachia</taxon>
        <taxon>Anura</taxon>
        <taxon>Pelobatoidea</taxon>
        <taxon>Megophryidae</taxon>
        <taxon>Leptobrachium</taxon>
    </lineage>
</organism>
<dbReference type="Proteomes" id="UP000694569">
    <property type="component" value="Unplaced"/>
</dbReference>
<keyword evidence="4" id="KW-0539">Nucleus</keyword>
<dbReference type="OrthoDB" id="5978888at2759"/>
<evidence type="ECO:0000256" key="1">
    <source>
        <dbReference type="ARBA" id="ARBA00004123"/>
    </source>
</evidence>
<accession>A0A8C5QC19</accession>
<evidence type="ECO:0000256" key="5">
    <source>
        <dbReference type="SAM" id="MobiDB-lite"/>
    </source>
</evidence>